<dbReference type="AlphaFoldDB" id="A0A6J4PMU8"/>
<evidence type="ECO:0000256" key="10">
    <source>
        <dbReference type="SAM" id="Phobius"/>
    </source>
</evidence>
<evidence type="ECO:0000256" key="3">
    <source>
        <dbReference type="ARBA" id="ARBA00022553"/>
    </source>
</evidence>
<feature type="transmembrane region" description="Helical" evidence="10">
    <location>
        <begin position="108"/>
        <end position="129"/>
    </location>
</feature>
<evidence type="ECO:0000256" key="7">
    <source>
        <dbReference type="ARBA" id="ARBA00022840"/>
    </source>
</evidence>
<dbReference type="InterPro" id="IPR050482">
    <property type="entry name" value="Sensor_HK_TwoCompSys"/>
</dbReference>
<evidence type="ECO:0000256" key="2">
    <source>
        <dbReference type="ARBA" id="ARBA00012438"/>
    </source>
</evidence>
<accession>A0A6J4PMU8</accession>
<dbReference type="PANTHER" id="PTHR24421">
    <property type="entry name" value="NITRATE/NITRITE SENSOR PROTEIN NARX-RELATED"/>
    <property type="match status" value="1"/>
</dbReference>
<dbReference type="InterPro" id="IPR003594">
    <property type="entry name" value="HATPase_dom"/>
</dbReference>
<dbReference type="GO" id="GO:0016020">
    <property type="term" value="C:membrane"/>
    <property type="evidence" value="ECO:0007669"/>
    <property type="project" value="InterPro"/>
</dbReference>
<dbReference type="Gene3D" id="1.20.5.1930">
    <property type="match status" value="2"/>
</dbReference>
<organism evidence="12">
    <name type="scientific">uncultured Pseudonocardia sp</name>
    <dbReference type="NCBI Taxonomy" id="211455"/>
    <lineage>
        <taxon>Bacteria</taxon>
        <taxon>Bacillati</taxon>
        <taxon>Actinomycetota</taxon>
        <taxon>Actinomycetes</taxon>
        <taxon>Pseudonocardiales</taxon>
        <taxon>Pseudonocardiaceae</taxon>
        <taxon>Pseudonocardia</taxon>
        <taxon>environmental samples</taxon>
    </lineage>
</organism>
<feature type="transmembrane region" description="Helical" evidence="10">
    <location>
        <begin position="411"/>
        <end position="429"/>
    </location>
</feature>
<dbReference type="PANTHER" id="PTHR24421:SF10">
    <property type="entry name" value="NITRATE_NITRITE SENSOR PROTEIN NARQ"/>
    <property type="match status" value="1"/>
</dbReference>
<dbReference type="SUPFAM" id="SSF55874">
    <property type="entry name" value="ATPase domain of HSP90 chaperone/DNA topoisomerase II/histidine kinase"/>
    <property type="match status" value="1"/>
</dbReference>
<evidence type="ECO:0000256" key="8">
    <source>
        <dbReference type="ARBA" id="ARBA00023012"/>
    </source>
</evidence>
<keyword evidence="8" id="KW-0902">Two-component regulatory system</keyword>
<dbReference type="Gene3D" id="3.30.565.10">
    <property type="entry name" value="Histidine kinase-like ATPase, C-terminal domain"/>
    <property type="match status" value="1"/>
</dbReference>
<keyword evidence="6" id="KW-0418">Kinase</keyword>
<dbReference type="EC" id="2.7.13.3" evidence="2"/>
<feature type="transmembrane region" description="Helical" evidence="10">
    <location>
        <begin position="12"/>
        <end position="32"/>
    </location>
</feature>
<keyword evidence="10" id="KW-1133">Transmembrane helix</keyword>
<dbReference type="CDD" id="cd16917">
    <property type="entry name" value="HATPase_UhpB-NarQ-NarX-like"/>
    <property type="match status" value="1"/>
</dbReference>
<dbReference type="GO" id="GO:0005524">
    <property type="term" value="F:ATP binding"/>
    <property type="evidence" value="ECO:0007669"/>
    <property type="project" value="UniProtKB-KW"/>
</dbReference>
<feature type="non-terminal residue" evidence="12">
    <location>
        <position position="657"/>
    </location>
</feature>
<keyword evidence="10" id="KW-0812">Transmembrane</keyword>
<keyword evidence="4" id="KW-0808">Transferase</keyword>
<name>A0A6J4PMU8_9PSEU</name>
<evidence type="ECO:0000256" key="4">
    <source>
        <dbReference type="ARBA" id="ARBA00022679"/>
    </source>
</evidence>
<proteinExistence type="predicted"/>
<keyword evidence="3" id="KW-0597">Phosphoprotein</keyword>
<feature type="region of interest" description="Disordered" evidence="9">
    <location>
        <begin position="634"/>
        <end position="657"/>
    </location>
</feature>
<reference evidence="12" key="1">
    <citation type="submission" date="2020-02" db="EMBL/GenBank/DDBJ databases">
        <authorList>
            <person name="Meier V. D."/>
        </authorList>
    </citation>
    <scope>NUCLEOTIDE SEQUENCE</scope>
    <source>
        <strain evidence="12">AVDCRST_MAG66</strain>
    </source>
</reference>
<keyword evidence="10" id="KW-0472">Membrane</keyword>
<dbReference type="Pfam" id="PF07730">
    <property type="entry name" value="HisKA_3"/>
    <property type="match status" value="1"/>
</dbReference>
<evidence type="ECO:0000313" key="12">
    <source>
        <dbReference type="EMBL" id="CAA9420904.1"/>
    </source>
</evidence>
<evidence type="ECO:0000256" key="9">
    <source>
        <dbReference type="SAM" id="MobiDB-lite"/>
    </source>
</evidence>
<dbReference type="SMART" id="SM00387">
    <property type="entry name" value="HATPase_c"/>
    <property type="match status" value="1"/>
</dbReference>
<keyword evidence="7" id="KW-0067">ATP-binding</keyword>
<evidence type="ECO:0000256" key="5">
    <source>
        <dbReference type="ARBA" id="ARBA00022741"/>
    </source>
</evidence>
<keyword evidence="5" id="KW-0547">Nucleotide-binding</keyword>
<sequence length="657" mass="68739">MTPASDPHRPSLRAAVTASVVHVALTVPLVLIEISLAAVPLPRVPVIALVALLQALVVLAVRRHPQAALPAFVGLDVVGELLGGVSNWAGMVFLVYARTRHAVPRTAAVLAVVAPVLPAANAVAVARVASPADALVRYGEYLSSAVVFVLVVAFAGWWRRVLVRRRERRRQREAAVRRERAMARERERIADELNGVVVGALRRVAALASGCRDELARPAPGPARALTELQAEARAALAAMRRVLVVLRAGRPEGGEADPDREPGAWFPPPSTSGVVLAAATATLAGLMSMVPWSDDPLTLPGTVQWMTIDPTRPTVLVLLTVQIGALGWWRTAPQAAFVAGSLATAAAALSGVSNGNVDTSWLVLAFGLVAGAPAHRSVPLLAVTTIGLVALSLLLGPMRTPFANGMPDDVLGSVTNLVLLAVVVLFAVRQRRVRLARAAAESVAAGRDTRDAVEQERHRIARELHDVVAHYVSAVAVQAGAARTVVDQDPAAAVEAAAHIEDHGRRIRRVLPELADLAPPTRVVPLTASGVHELVTPLRAAGLRITVEIHGTPAPDSGDTGLSAHRILTEALTNVLRHAGAGSSAHVVVEHRPGDVTLRIADTGRAAPPTGAPQGPGLGLVGMRERAHLLGGEFTAGPDGRGGWTVTARRPHGTAP</sequence>
<dbReference type="InterPro" id="IPR011712">
    <property type="entry name" value="Sig_transdc_His_kin_sub3_dim/P"/>
</dbReference>
<comment type="catalytic activity">
    <reaction evidence="1">
        <text>ATP + protein L-histidine = ADP + protein N-phospho-L-histidine.</text>
        <dbReference type="EC" id="2.7.13.3"/>
    </reaction>
</comment>
<feature type="transmembrane region" description="Helical" evidence="10">
    <location>
        <begin position="67"/>
        <end position="96"/>
    </location>
</feature>
<evidence type="ECO:0000256" key="1">
    <source>
        <dbReference type="ARBA" id="ARBA00000085"/>
    </source>
</evidence>
<protein>
    <recommendedName>
        <fullName evidence="2">histidine kinase</fullName>
        <ecNumber evidence="2">2.7.13.3</ecNumber>
    </recommendedName>
</protein>
<dbReference type="EMBL" id="CADCUS010000389">
    <property type="protein sequence ID" value="CAA9420904.1"/>
    <property type="molecule type" value="Genomic_DNA"/>
</dbReference>
<dbReference type="InterPro" id="IPR036890">
    <property type="entry name" value="HATPase_C_sf"/>
</dbReference>
<feature type="transmembrane region" description="Helical" evidence="10">
    <location>
        <begin position="44"/>
        <end position="61"/>
    </location>
</feature>
<dbReference type="GO" id="GO:0000155">
    <property type="term" value="F:phosphorelay sensor kinase activity"/>
    <property type="evidence" value="ECO:0007669"/>
    <property type="project" value="InterPro"/>
</dbReference>
<feature type="transmembrane region" description="Helical" evidence="10">
    <location>
        <begin position="381"/>
        <end position="399"/>
    </location>
</feature>
<dbReference type="Pfam" id="PF02518">
    <property type="entry name" value="HATPase_c"/>
    <property type="match status" value="1"/>
</dbReference>
<evidence type="ECO:0000256" key="6">
    <source>
        <dbReference type="ARBA" id="ARBA00022777"/>
    </source>
</evidence>
<dbReference type="GO" id="GO:0046983">
    <property type="term" value="F:protein dimerization activity"/>
    <property type="evidence" value="ECO:0007669"/>
    <property type="project" value="InterPro"/>
</dbReference>
<gene>
    <name evidence="12" type="ORF">AVDCRST_MAG66-2648</name>
</gene>
<feature type="domain" description="Histidine kinase/HSP90-like ATPase" evidence="11">
    <location>
        <begin position="560"/>
        <end position="655"/>
    </location>
</feature>
<evidence type="ECO:0000259" key="11">
    <source>
        <dbReference type="SMART" id="SM00387"/>
    </source>
</evidence>
<feature type="transmembrane region" description="Helical" evidence="10">
    <location>
        <begin position="141"/>
        <end position="162"/>
    </location>
</feature>